<feature type="compositionally biased region" description="Low complexity" evidence="1">
    <location>
        <begin position="72"/>
        <end position="88"/>
    </location>
</feature>
<keyword evidence="2" id="KW-1133">Transmembrane helix</keyword>
<feature type="transmembrane region" description="Helical" evidence="2">
    <location>
        <begin position="45"/>
        <end position="65"/>
    </location>
</feature>
<feature type="compositionally biased region" description="Polar residues" evidence="1">
    <location>
        <begin position="11"/>
        <end position="22"/>
    </location>
</feature>
<reference evidence="4" key="1">
    <citation type="journal article" date="2021" name="Curr. Microbiol.">
        <title>Complete genome of nocamycin-producing strain Saccharothrix syringae NRRL B-16468 reveals the biosynthetic potential for secondary metabolites.</title>
        <authorList>
            <person name="Mo X."/>
            <person name="Yang S."/>
        </authorList>
    </citation>
    <scope>NUCLEOTIDE SEQUENCE [LARGE SCALE GENOMIC DNA]</scope>
    <source>
        <strain evidence="4">ATCC 51364 / DSM 43886 / JCM 6844 / KCTC 9398 / NBRC 14523 / NRRL B-16468 / INA 2240</strain>
    </source>
</reference>
<gene>
    <name evidence="3" type="ORF">EKG83_37645</name>
</gene>
<sequence>MGEHEEHRAATHNSMSGEVSGHSVQAGSVRNLYIGTPPRRRALRAALWITVLALAAAAAVTLVVLDPFSTTPSGTSTGTAGSSGAPTTEPTPPATSTPAADAVRWTGTVNLTYLDLDAKPAGVLSSNTGASAWVNYDHVREEATLYGSGGGFLTTDPTVARWDGPGEPGPDECRELIATQGVETLPVTEESRFCASTAKGRVAFLDVLAFDPDSDAYKARVKIWDAGSR</sequence>
<proteinExistence type="predicted"/>
<dbReference type="KEGG" id="ssyi:EKG83_37645"/>
<dbReference type="AlphaFoldDB" id="A0A5Q0H835"/>
<accession>A0A5Q0H835</accession>
<evidence type="ECO:0000313" key="4">
    <source>
        <dbReference type="Proteomes" id="UP000325787"/>
    </source>
</evidence>
<dbReference type="Proteomes" id="UP000325787">
    <property type="component" value="Chromosome"/>
</dbReference>
<evidence type="ECO:0000313" key="3">
    <source>
        <dbReference type="EMBL" id="QFZ22387.1"/>
    </source>
</evidence>
<dbReference type="OrthoDB" id="4540656at2"/>
<dbReference type="EMBL" id="CP034550">
    <property type="protein sequence ID" value="QFZ22387.1"/>
    <property type="molecule type" value="Genomic_DNA"/>
</dbReference>
<feature type="region of interest" description="Disordered" evidence="1">
    <location>
        <begin position="72"/>
        <end position="99"/>
    </location>
</feature>
<organism evidence="3 4">
    <name type="scientific">Saccharothrix syringae</name>
    <name type="common">Nocardiopsis syringae</name>
    <dbReference type="NCBI Taxonomy" id="103733"/>
    <lineage>
        <taxon>Bacteria</taxon>
        <taxon>Bacillati</taxon>
        <taxon>Actinomycetota</taxon>
        <taxon>Actinomycetes</taxon>
        <taxon>Pseudonocardiales</taxon>
        <taxon>Pseudonocardiaceae</taxon>
        <taxon>Saccharothrix</taxon>
    </lineage>
</organism>
<keyword evidence="4" id="KW-1185">Reference proteome</keyword>
<evidence type="ECO:0000256" key="2">
    <source>
        <dbReference type="SAM" id="Phobius"/>
    </source>
</evidence>
<feature type="region of interest" description="Disordered" evidence="1">
    <location>
        <begin position="1"/>
        <end position="22"/>
    </location>
</feature>
<protein>
    <submittedName>
        <fullName evidence="3">Uncharacterized protein</fullName>
    </submittedName>
</protein>
<dbReference type="RefSeq" id="WP_033435297.1">
    <property type="nucleotide sequence ID" value="NZ_CP034550.1"/>
</dbReference>
<name>A0A5Q0H835_SACSY</name>
<keyword evidence="2" id="KW-0812">Transmembrane</keyword>
<evidence type="ECO:0000256" key="1">
    <source>
        <dbReference type="SAM" id="MobiDB-lite"/>
    </source>
</evidence>
<keyword evidence="2" id="KW-0472">Membrane</keyword>